<comment type="caution">
    <text evidence="1">The sequence shown here is derived from an EMBL/GenBank/DDBJ whole genome shotgun (WGS) entry which is preliminary data.</text>
</comment>
<dbReference type="EMBL" id="CM004402">
    <property type="protein sequence ID" value="KAG8635714.1"/>
    <property type="molecule type" value="Genomic_DNA"/>
</dbReference>
<name>A0ACB7G7B2_MANES</name>
<protein>
    <submittedName>
        <fullName evidence="1">Uncharacterized protein</fullName>
    </submittedName>
</protein>
<gene>
    <name evidence="1" type="ORF">MANES_16G057225v8</name>
</gene>
<dbReference type="Proteomes" id="UP000091857">
    <property type="component" value="Chromosome 16"/>
</dbReference>
<organism evidence="1 2">
    <name type="scientific">Manihot esculenta</name>
    <name type="common">Cassava</name>
    <name type="synonym">Jatropha manihot</name>
    <dbReference type="NCBI Taxonomy" id="3983"/>
    <lineage>
        <taxon>Eukaryota</taxon>
        <taxon>Viridiplantae</taxon>
        <taxon>Streptophyta</taxon>
        <taxon>Embryophyta</taxon>
        <taxon>Tracheophyta</taxon>
        <taxon>Spermatophyta</taxon>
        <taxon>Magnoliopsida</taxon>
        <taxon>eudicotyledons</taxon>
        <taxon>Gunneridae</taxon>
        <taxon>Pentapetalae</taxon>
        <taxon>rosids</taxon>
        <taxon>fabids</taxon>
        <taxon>Malpighiales</taxon>
        <taxon>Euphorbiaceae</taxon>
        <taxon>Crotonoideae</taxon>
        <taxon>Manihoteae</taxon>
        <taxon>Manihot</taxon>
    </lineage>
</organism>
<keyword evidence="2" id="KW-1185">Reference proteome</keyword>
<accession>A0ACB7G7B2</accession>
<evidence type="ECO:0000313" key="2">
    <source>
        <dbReference type="Proteomes" id="UP000091857"/>
    </source>
</evidence>
<reference evidence="2" key="1">
    <citation type="journal article" date="2016" name="Nat. Biotechnol.">
        <title>Sequencing wild and cultivated cassava and related species reveals extensive interspecific hybridization and genetic diversity.</title>
        <authorList>
            <person name="Bredeson J.V."/>
            <person name="Lyons J.B."/>
            <person name="Prochnik S.E."/>
            <person name="Wu G.A."/>
            <person name="Ha C.M."/>
            <person name="Edsinger-Gonzales E."/>
            <person name="Grimwood J."/>
            <person name="Schmutz J."/>
            <person name="Rabbi I.Y."/>
            <person name="Egesi C."/>
            <person name="Nauluvula P."/>
            <person name="Lebot V."/>
            <person name="Ndunguru J."/>
            <person name="Mkamilo G."/>
            <person name="Bart R.S."/>
            <person name="Setter T.L."/>
            <person name="Gleadow R.M."/>
            <person name="Kulakow P."/>
            <person name="Ferguson M.E."/>
            <person name="Rounsley S."/>
            <person name="Rokhsar D.S."/>
        </authorList>
    </citation>
    <scope>NUCLEOTIDE SEQUENCE [LARGE SCALE GENOMIC DNA]</scope>
    <source>
        <strain evidence="2">cv. AM560-2</strain>
    </source>
</reference>
<proteinExistence type="predicted"/>
<sequence>MDRNRLDLRLHHSGSTQSEESALDLERNCCNHPNPRWSSPTSLQPFASGGQHSESTAAYFSWPTLSRLNDTAEDRANYFGNLQKGVLPETLGRLPSGQRATTLLELMTIRAFHSKILRRFSLGTAIGFRIRRGALTDIPAILVFVARKVHRQWLNHVQCLPAALEGPGGVWCDVDVVEFSYYGAPAPTPKEQLYTELVDGLRGSDPCIGSGSQVANQETYGTLGAIVKSRTGNRQVGFLTNRHVAVDLDYPNQKMFHPLPPCLGPGVYLGAVERATSFITDELWYGIFAGINPAAVRDQKYASVAGLDSTVGESSPDRVPSKDRVEENFEPLNLNIRQVLVEGESQQGLTGPSFHTEFHIEDGVEAVPNVEHQFIPSFAGRSPVHDKSQQENVEFKNLLTLKNGSDEDLYVSLQLGEPEPKRRKSD</sequence>
<evidence type="ECO:0000313" key="1">
    <source>
        <dbReference type="EMBL" id="KAG8635714.1"/>
    </source>
</evidence>